<evidence type="ECO:0000313" key="3">
    <source>
        <dbReference type="WBParaSite" id="sdigi.contig19.g1693.t1"/>
    </source>
</evidence>
<evidence type="ECO:0000259" key="1">
    <source>
        <dbReference type="PROSITE" id="PS50060"/>
    </source>
</evidence>
<organism evidence="2 3">
    <name type="scientific">Setaria digitata</name>
    <dbReference type="NCBI Taxonomy" id="48799"/>
    <lineage>
        <taxon>Eukaryota</taxon>
        <taxon>Metazoa</taxon>
        <taxon>Ecdysozoa</taxon>
        <taxon>Nematoda</taxon>
        <taxon>Chromadorea</taxon>
        <taxon>Rhabditida</taxon>
        <taxon>Spirurina</taxon>
        <taxon>Spiruromorpha</taxon>
        <taxon>Filarioidea</taxon>
        <taxon>Setariidae</taxon>
        <taxon>Setaria</taxon>
    </lineage>
</organism>
<dbReference type="PROSITE" id="PS50060">
    <property type="entry name" value="MAM_2"/>
    <property type="match status" value="1"/>
</dbReference>
<dbReference type="Gene3D" id="2.60.120.200">
    <property type="match status" value="1"/>
</dbReference>
<dbReference type="InterPro" id="IPR000998">
    <property type="entry name" value="MAM_dom"/>
</dbReference>
<accession>A0A915PPS3</accession>
<keyword evidence="2" id="KW-1185">Reference proteome</keyword>
<dbReference type="Proteomes" id="UP000887581">
    <property type="component" value="Unplaced"/>
</dbReference>
<name>A0A915PPS3_9BILA</name>
<proteinExistence type="predicted"/>
<dbReference type="WBParaSite" id="sdigi.contig19.g1693.t1">
    <property type="protein sequence ID" value="sdigi.contig19.g1693.t1"/>
    <property type="gene ID" value="sdigi.contig19.g1693"/>
</dbReference>
<dbReference type="Pfam" id="PF00629">
    <property type="entry name" value="MAM"/>
    <property type="match status" value="1"/>
</dbReference>
<evidence type="ECO:0000313" key="2">
    <source>
        <dbReference type="Proteomes" id="UP000887581"/>
    </source>
</evidence>
<dbReference type="GO" id="GO:0016020">
    <property type="term" value="C:membrane"/>
    <property type="evidence" value="ECO:0007669"/>
    <property type="project" value="InterPro"/>
</dbReference>
<dbReference type="SMART" id="SM00137">
    <property type="entry name" value="MAM"/>
    <property type="match status" value="1"/>
</dbReference>
<dbReference type="InterPro" id="IPR013320">
    <property type="entry name" value="ConA-like_dom_sf"/>
</dbReference>
<protein>
    <submittedName>
        <fullName evidence="3">MAM domain-containing protein</fullName>
    </submittedName>
</protein>
<dbReference type="AlphaFoldDB" id="A0A915PPS3"/>
<sequence length="298" mass="33453">MFLVISQINTSADLNCSFESACRWRNDTSVEDSGDFPIASSVRVGNRFNIIPLKNGSNEMFAYTHGPFDGMQKATLISDTISCQLGGGSLAFWYYRTGDLATLEVCVRQPPSSLKFADLRCFPVFPKNHAHRWLLNVVEFPPLTQPFELLIRSHYIQPFDVIAIDDVFYDAALCGQSSNLLAEKLRTTDISYEPGRNQHMCSQRDAKHASHVPSSSSFASLPLIDYDNWKILKDSDVKPHASDGIETRNDGGNVLQDFTGDTFKVFPSSVIENRNKVLAKGPVEIDYEHEHEKTDCEF</sequence>
<dbReference type="SUPFAM" id="SSF49899">
    <property type="entry name" value="Concanavalin A-like lectins/glucanases"/>
    <property type="match status" value="1"/>
</dbReference>
<feature type="domain" description="MAM" evidence="1">
    <location>
        <begin position="14"/>
        <end position="176"/>
    </location>
</feature>
<reference evidence="3" key="1">
    <citation type="submission" date="2022-11" db="UniProtKB">
        <authorList>
            <consortium name="WormBaseParasite"/>
        </authorList>
    </citation>
    <scope>IDENTIFICATION</scope>
</reference>